<keyword evidence="19" id="KW-1185">Reference proteome</keyword>
<evidence type="ECO:0000313" key="19">
    <source>
        <dbReference type="Proteomes" id="UP000094256"/>
    </source>
</evidence>
<keyword evidence="10 11" id="KW-0998">Cell outer membrane</keyword>
<dbReference type="InterPro" id="IPR018247">
    <property type="entry name" value="EF_Hand_1_Ca_BS"/>
</dbReference>
<evidence type="ECO:0000256" key="2">
    <source>
        <dbReference type="ARBA" id="ARBA00022448"/>
    </source>
</evidence>
<feature type="short sequence motif" description="TonB box" evidence="12">
    <location>
        <begin position="54"/>
        <end position="60"/>
    </location>
</feature>
<evidence type="ECO:0000256" key="12">
    <source>
        <dbReference type="PROSITE-ProRule" id="PRU10143"/>
    </source>
</evidence>
<dbReference type="PANTHER" id="PTHR32552">
    <property type="entry name" value="FERRICHROME IRON RECEPTOR-RELATED"/>
    <property type="match status" value="1"/>
</dbReference>
<feature type="domain" description="TonB-dependent receptor plug" evidence="17">
    <location>
        <begin position="68"/>
        <end position="177"/>
    </location>
</feature>
<dbReference type="KEGG" id="span:AWL63_04305"/>
<dbReference type="EMBL" id="CP014168">
    <property type="protein sequence ID" value="AOH86511.1"/>
    <property type="molecule type" value="Genomic_DNA"/>
</dbReference>
<dbReference type="GO" id="GO:0009279">
    <property type="term" value="C:cell outer membrane"/>
    <property type="evidence" value="ECO:0007669"/>
    <property type="project" value="UniProtKB-SubCell"/>
</dbReference>
<keyword evidence="2 11" id="KW-0813">Transport</keyword>
<evidence type="ECO:0000259" key="17">
    <source>
        <dbReference type="Pfam" id="PF07715"/>
    </source>
</evidence>
<evidence type="ECO:0000256" key="11">
    <source>
        <dbReference type="PROSITE-ProRule" id="PRU01360"/>
    </source>
</evidence>
<evidence type="ECO:0000259" key="16">
    <source>
        <dbReference type="Pfam" id="PF00593"/>
    </source>
</evidence>
<evidence type="ECO:0000256" key="1">
    <source>
        <dbReference type="ARBA" id="ARBA00004571"/>
    </source>
</evidence>
<keyword evidence="3 11" id="KW-1134">Transmembrane beta strand</keyword>
<dbReference type="PROSITE" id="PS00018">
    <property type="entry name" value="EF_HAND_1"/>
    <property type="match status" value="1"/>
</dbReference>
<feature type="compositionally biased region" description="Low complexity" evidence="14">
    <location>
        <begin position="27"/>
        <end position="39"/>
    </location>
</feature>
<evidence type="ECO:0000313" key="18">
    <source>
        <dbReference type="EMBL" id="AOH86511.1"/>
    </source>
</evidence>
<dbReference type="Pfam" id="PF07715">
    <property type="entry name" value="Plug"/>
    <property type="match status" value="1"/>
</dbReference>
<feature type="chain" id="PRO_5008556447" evidence="15">
    <location>
        <begin position="28"/>
        <end position="731"/>
    </location>
</feature>
<feature type="domain" description="TonB-dependent receptor-like beta-barrel" evidence="16">
    <location>
        <begin position="260"/>
        <end position="694"/>
    </location>
</feature>
<keyword evidence="8 12" id="KW-0798">TonB box</keyword>
<name>A0A1B3ZGG2_9SPHN</name>
<evidence type="ECO:0000256" key="7">
    <source>
        <dbReference type="ARBA" id="ARBA00023065"/>
    </source>
</evidence>
<dbReference type="STRING" id="1560345.AWL63_04305"/>
<reference evidence="18 19" key="1">
    <citation type="submission" date="2016-01" db="EMBL/GenBank/DDBJ databases">
        <title>Complete genome and mega plasmid sequence of Sphingomonas panacis DCY99 elicits systemic resistance in rice to Xanthomonas oryzae.</title>
        <authorList>
            <person name="Kim Y.J."/>
            <person name="Yang D.C."/>
            <person name="Sing P."/>
        </authorList>
    </citation>
    <scope>NUCLEOTIDE SEQUENCE [LARGE SCALE GENOMIC DNA]</scope>
    <source>
        <strain evidence="18 19">DCY99</strain>
    </source>
</reference>
<accession>A0A1B3ZGG2</accession>
<dbReference type="InterPro" id="IPR039426">
    <property type="entry name" value="TonB-dep_rcpt-like"/>
</dbReference>
<proteinExistence type="inferred from homology"/>
<dbReference type="InterPro" id="IPR000531">
    <property type="entry name" value="Beta-barrel_TonB"/>
</dbReference>
<evidence type="ECO:0000256" key="4">
    <source>
        <dbReference type="ARBA" id="ARBA00022496"/>
    </source>
</evidence>
<evidence type="ECO:0000256" key="6">
    <source>
        <dbReference type="ARBA" id="ARBA00023004"/>
    </source>
</evidence>
<evidence type="ECO:0000256" key="14">
    <source>
        <dbReference type="SAM" id="MobiDB-lite"/>
    </source>
</evidence>
<dbReference type="PROSITE" id="PS52016">
    <property type="entry name" value="TONB_DEPENDENT_REC_3"/>
    <property type="match status" value="1"/>
</dbReference>
<feature type="signal peptide" evidence="15">
    <location>
        <begin position="1"/>
        <end position="27"/>
    </location>
</feature>
<dbReference type="AlphaFoldDB" id="A0A1B3ZGG2"/>
<dbReference type="PANTHER" id="PTHR32552:SF81">
    <property type="entry name" value="TONB-DEPENDENT OUTER MEMBRANE RECEPTOR"/>
    <property type="match status" value="1"/>
</dbReference>
<comment type="subcellular location">
    <subcellularLocation>
        <location evidence="1 11">Cell outer membrane</location>
        <topology evidence="1 11">Multi-pass membrane protein</topology>
    </subcellularLocation>
</comment>
<keyword evidence="7" id="KW-0406">Ion transport</keyword>
<dbReference type="Proteomes" id="UP000094256">
    <property type="component" value="Chromosome"/>
</dbReference>
<feature type="region of interest" description="Disordered" evidence="14">
    <location>
        <begin position="27"/>
        <end position="49"/>
    </location>
</feature>
<keyword evidence="6" id="KW-0408">Iron</keyword>
<evidence type="ECO:0000256" key="3">
    <source>
        <dbReference type="ARBA" id="ARBA00022452"/>
    </source>
</evidence>
<evidence type="ECO:0000256" key="10">
    <source>
        <dbReference type="ARBA" id="ARBA00023237"/>
    </source>
</evidence>
<comment type="similarity">
    <text evidence="11 13">Belongs to the TonB-dependent receptor family.</text>
</comment>
<evidence type="ECO:0000256" key="5">
    <source>
        <dbReference type="ARBA" id="ARBA00022692"/>
    </source>
</evidence>
<dbReference type="CDD" id="cd01347">
    <property type="entry name" value="ligand_gated_channel"/>
    <property type="match status" value="1"/>
</dbReference>
<evidence type="ECO:0000256" key="9">
    <source>
        <dbReference type="ARBA" id="ARBA00023136"/>
    </source>
</evidence>
<dbReference type="GO" id="GO:0006826">
    <property type="term" value="P:iron ion transport"/>
    <property type="evidence" value="ECO:0007669"/>
    <property type="project" value="UniProtKB-KW"/>
</dbReference>
<dbReference type="PROSITE" id="PS00430">
    <property type="entry name" value="TONB_DEPENDENT_REC_1"/>
    <property type="match status" value="1"/>
</dbReference>
<keyword evidence="15" id="KW-0732">Signal</keyword>
<dbReference type="Pfam" id="PF00593">
    <property type="entry name" value="TonB_dep_Rec_b-barrel"/>
    <property type="match status" value="1"/>
</dbReference>
<evidence type="ECO:0000256" key="8">
    <source>
        <dbReference type="ARBA" id="ARBA00023077"/>
    </source>
</evidence>
<dbReference type="SUPFAM" id="SSF56935">
    <property type="entry name" value="Porins"/>
    <property type="match status" value="1"/>
</dbReference>
<keyword evidence="4" id="KW-0410">Iron transport</keyword>
<protein>
    <submittedName>
        <fullName evidence="18">Ligand-gated channel</fullName>
    </submittedName>
</protein>
<dbReference type="Gene3D" id="2.40.170.20">
    <property type="entry name" value="TonB-dependent receptor, beta-barrel domain"/>
    <property type="match status" value="1"/>
</dbReference>
<keyword evidence="9 11" id="KW-0472">Membrane</keyword>
<dbReference type="InterPro" id="IPR010916">
    <property type="entry name" value="TonB_box_CS"/>
</dbReference>
<dbReference type="OrthoDB" id="7618183at2"/>
<keyword evidence="5 11" id="KW-0812">Transmembrane</keyword>
<evidence type="ECO:0000256" key="15">
    <source>
        <dbReference type="SAM" id="SignalP"/>
    </source>
</evidence>
<organism evidence="18 19">
    <name type="scientific">Sphingomonas panacis</name>
    <dbReference type="NCBI Taxonomy" id="1560345"/>
    <lineage>
        <taxon>Bacteria</taxon>
        <taxon>Pseudomonadati</taxon>
        <taxon>Pseudomonadota</taxon>
        <taxon>Alphaproteobacteria</taxon>
        <taxon>Sphingomonadales</taxon>
        <taxon>Sphingomonadaceae</taxon>
        <taxon>Sphingomonas</taxon>
    </lineage>
</organism>
<gene>
    <name evidence="18" type="ORF">AWL63_04305</name>
</gene>
<sequence length="731" mass="78978">MINRAKFCLLATAAGLAILPAAGHAQTADPAPAQQTPTPSMSGATEDDSDGFETIIVTATKRGQASNVQDVPFAVTAFGSKQLEDQHFANLQSLSYKMPNVNLGQAGTTPGYANFSIRGLGINSSIPSIDPTVGVFVDGTYLGISAGLVFGNFDLEGLEVLRGPQGLLFGRNVTGGAVVMRTTTPRNTFHADLSAQVSSGPEYKASAVITGPIIKDKLQAKIAVYYDKDEGYFHNDFNGNDHFGKSRTVIVRPALRFSPDDSFETLLRYEYGQYDGDGAVATNHGLFPISSFRVNVDNEGFAHNYWHMASVETNIPVELGNGKITNLMSYRAYNSTVSNDIDASPVLAFSSGNTTHQQQMSEELRYAGTFGKLDVTTGLYYFNQQIHYIENRILAGGANIVSGGGRQRQNSYGVFASFDWHFTDTLTLNLGGRYSYEEKAVRVANLVRNGCDYAAQTCNFTFTDANSWGGFTPRVGMQWKPDDKTQVYAFWSKGFRSGGYNFRNVLTQVAPGPFGDEVQNSYEVGFKKDFGKLLRVNGAAFWNEIDNVQREIQIPVIGVGTSQQIVNAANARVRGVEGEVTLRPGGGFTLGGQFGYTEGSYTKVLFDLNNSGAIDAVDYALQLPRLAPWTYGGSLGWSHTFGDYGVDANAAVNHHDAEFYNDANTGRLRAATMVDASVSVHRGPYTVAVFATNLLNVATYSAEAPLAFFAGSTFAPLNKGRVIGGSISAKF</sequence>
<dbReference type="InterPro" id="IPR036942">
    <property type="entry name" value="Beta-barrel_TonB_sf"/>
</dbReference>
<dbReference type="InterPro" id="IPR012910">
    <property type="entry name" value="Plug_dom"/>
</dbReference>
<evidence type="ECO:0000256" key="13">
    <source>
        <dbReference type="RuleBase" id="RU003357"/>
    </source>
</evidence>